<organism evidence="1 2">
    <name type="scientific">[Bacillus] enclensis</name>
    <dbReference type="NCBI Taxonomy" id="1402860"/>
    <lineage>
        <taxon>Bacteria</taxon>
        <taxon>Bacillati</taxon>
        <taxon>Bacillota</taxon>
        <taxon>Bacilli</taxon>
        <taxon>Bacillales</taxon>
        <taxon>Bacillaceae</taxon>
        <taxon>Rossellomorea</taxon>
    </lineage>
</organism>
<proteinExistence type="predicted"/>
<gene>
    <name evidence="1" type="ORF">GA0061094_0885</name>
</gene>
<dbReference type="EMBL" id="FMAU01000001">
    <property type="protein sequence ID" value="SCB84376.1"/>
    <property type="molecule type" value="Genomic_DNA"/>
</dbReference>
<protein>
    <submittedName>
        <fullName evidence="1">Uncharacterized protein</fullName>
    </submittedName>
</protein>
<dbReference type="RefSeq" id="WP_058297634.1">
    <property type="nucleotide sequence ID" value="NZ_FMAU01000001.1"/>
</dbReference>
<dbReference type="Proteomes" id="UP000181997">
    <property type="component" value="Unassembled WGS sequence"/>
</dbReference>
<dbReference type="AlphaFoldDB" id="A0A0V8HLK7"/>
<keyword evidence="2" id="KW-1185">Reference proteome</keyword>
<reference evidence="2" key="1">
    <citation type="submission" date="2016-08" db="EMBL/GenBank/DDBJ databases">
        <authorList>
            <person name="Varghese N."/>
            <person name="Submissions Spin"/>
        </authorList>
    </citation>
    <scope>NUCLEOTIDE SEQUENCE [LARGE SCALE GENOMIC DNA]</scope>
    <source>
        <strain evidence="2">SGD-1123</strain>
    </source>
</reference>
<name>A0A0V8HLK7_9BACI</name>
<sequence length="299" mass="34962">MSKYIIEDALYATDESNRRVSFLVEDDKIAAIREKFSYYSHIRLNISPFIMTPSHVICDTNLPVDLDFSSFKTYFLDHFISKGCATILTSFTISYEFEFLGKLEERKTSLLSSPLDYTIGLSAPAHLITPEVIRLCKRNRVPVIWVEVDDMEAFRSIKWGWVKGLLYDYRITFVPFFTTKLDKKQKMKHLRMWQKTMSSENIPHFSDEMKQKVPMSISQLKKIGMYPHRGNFLPGGEISYNLYMKKEMDQSPDDSLFHYESHVLKCTMNRGKYHFLNGRTYFHPGAGKELKIQTPGFFT</sequence>
<accession>A0A0V8HLK7</accession>
<evidence type="ECO:0000313" key="1">
    <source>
        <dbReference type="EMBL" id="SCB84376.1"/>
    </source>
</evidence>
<evidence type="ECO:0000313" key="2">
    <source>
        <dbReference type="Proteomes" id="UP000181997"/>
    </source>
</evidence>
<dbReference type="OrthoDB" id="2959323at2"/>